<keyword evidence="4" id="KW-0813">Transport</keyword>
<evidence type="ECO:0000256" key="5">
    <source>
        <dbReference type="ARBA" id="ARBA00022692"/>
    </source>
</evidence>
<evidence type="ECO:0000313" key="10">
    <source>
        <dbReference type="Proteomes" id="UP000198824"/>
    </source>
</evidence>
<dbReference type="AlphaFoldDB" id="A0A1I6LHC8"/>
<evidence type="ECO:0000256" key="8">
    <source>
        <dbReference type="RuleBase" id="RU362044"/>
    </source>
</evidence>
<keyword evidence="5 8" id="KW-0812">Transmembrane</keyword>
<evidence type="ECO:0000313" key="9">
    <source>
        <dbReference type="EMBL" id="SFS02763.1"/>
    </source>
</evidence>
<dbReference type="NCBIfam" id="TIGR00056">
    <property type="entry name" value="MlaE family lipid ABC transporter permease subunit"/>
    <property type="match status" value="1"/>
</dbReference>
<feature type="transmembrane region" description="Helical" evidence="8">
    <location>
        <begin position="95"/>
        <end position="117"/>
    </location>
</feature>
<organism evidence="9 10">
    <name type="scientific">Sphingomonas jatrophae</name>
    <dbReference type="NCBI Taxonomy" id="1166337"/>
    <lineage>
        <taxon>Bacteria</taxon>
        <taxon>Pseudomonadati</taxon>
        <taxon>Pseudomonadota</taxon>
        <taxon>Alphaproteobacteria</taxon>
        <taxon>Sphingomonadales</taxon>
        <taxon>Sphingomonadaceae</taxon>
        <taxon>Sphingomonas</taxon>
    </lineage>
</organism>
<feature type="transmembrane region" description="Helical" evidence="8">
    <location>
        <begin position="245"/>
        <end position="265"/>
    </location>
</feature>
<evidence type="ECO:0000256" key="1">
    <source>
        <dbReference type="ARBA" id="ARBA00003787"/>
    </source>
</evidence>
<feature type="transmembrane region" description="Helical" evidence="8">
    <location>
        <begin position="156"/>
        <end position="182"/>
    </location>
</feature>
<dbReference type="Pfam" id="PF02405">
    <property type="entry name" value="MlaE"/>
    <property type="match status" value="1"/>
</dbReference>
<comment type="subcellular location">
    <subcellularLocation>
        <location evidence="8">Cell inner membrane</location>
        <topology evidence="8">Multi-pass membrane protein</topology>
    </subcellularLocation>
    <subcellularLocation>
        <location evidence="2">Membrane</location>
        <topology evidence="2">Multi-pass membrane protein</topology>
    </subcellularLocation>
</comment>
<keyword evidence="8" id="KW-1003">Cell membrane</keyword>
<comment type="function">
    <text evidence="1">Could be part of an ABC transporter complex.</text>
</comment>
<dbReference type="PANTHER" id="PTHR30188:SF4">
    <property type="entry name" value="PROTEIN TRIGALACTOSYLDIACYLGLYCEROL 1, CHLOROPLASTIC"/>
    <property type="match status" value="1"/>
</dbReference>
<proteinExistence type="inferred from homology"/>
<gene>
    <name evidence="9" type="ORF">SAMN05192580_2730</name>
</gene>
<dbReference type="InterPro" id="IPR030802">
    <property type="entry name" value="Permease_MalE"/>
</dbReference>
<sequence>MMSGSVPRAVIAAFAAIGGLIVAMLAEIGRVTRFAALTIGRALTPPYYPGRLLEQLGHIGWLSLPVVGLTAIFTGAALAQQIFTAGSRFSAQSTVPAVVVIGMVRELGPVLVGLMVAGRVSSAMAAEIGTMRVTEQLDAMTTLRTDPFRYLLSPRLFAGVIALPLLVLVANAIGIFGGYLLAVHKLGFNASNYLAVTRRVLRADDFQMALVKAAVFGFFMALMGCYHGYRTAGGAAGVGRSTTNAVVSAFVLIILSNLLITIAAFG</sequence>
<feature type="transmembrane region" description="Helical" evidence="8">
    <location>
        <begin position="209"/>
        <end position="229"/>
    </location>
</feature>
<evidence type="ECO:0000256" key="4">
    <source>
        <dbReference type="ARBA" id="ARBA00022448"/>
    </source>
</evidence>
<reference evidence="9 10" key="1">
    <citation type="submission" date="2016-10" db="EMBL/GenBank/DDBJ databases">
        <authorList>
            <person name="de Groot N.N."/>
        </authorList>
    </citation>
    <scope>NUCLEOTIDE SEQUENCE [LARGE SCALE GENOMIC DNA]</scope>
    <source>
        <strain evidence="9 10">S5-249</strain>
    </source>
</reference>
<protein>
    <submittedName>
        <fullName evidence="9">Phospholipid/cholesterol/gamma-HCH transport system permease protein</fullName>
    </submittedName>
</protein>
<dbReference type="STRING" id="1166337.SAMN05192580_2730"/>
<name>A0A1I6LHC8_9SPHN</name>
<evidence type="ECO:0000256" key="3">
    <source>
        <dbReference type="ARBA" id="ARBA00007556"/>
    </source>
</evidence>
<keyword evidence="7 8" id="KW-0472">Membrane</keyword>
<accession>A0A1I6LHC8</accession>
<dbReference type="InterPro" id="IPR003453">
    <property type="entry name" value="ABC_MlaE_roteobac"/>
</dbReference>
<keyword evidence="6 8" id="KW-1133">Transmembrane helix</keyword>
<evidence type="ECO:0000256" key="7">
    <source>
        <dbReference type="ARBA" id="ARBA00023136"/>
    </source>
</evidence>
<keyword evidence="8" id="KW-0997">Cell inner membrane</keyword>
<dbReference type="PANTHER" id="PTHR30188">
    <property type="entry name" value="ABC TRANSPORTER PERMEASE PROTEIN-RELATED"/>
    <property type="match status" value="1"/>
</dbReference>
<comment type="similarity">
    <text evidence="3 8">Belongs to the MlaE permease family.</text>
</comment>
<dbReference type="Proteomes" id="UP000198824">
    <property type="component" value="Unassembled WGS sequence"/>
</dbReference>
<evidence type="ECO:0000256" key="2">
    <source>
        <dbReference type="ARBA" id="ARBA00004141"/>
    </source>
</evidence>
<dbReference type="GO" id="GO:0043190">
    <property type="term" value="C:ATP-binding cassette (ABC) transporter complex"/>
    <property type="evidence" value="ECO:0007669"/>
    <property type="project" value="InterPro"/>
</dbReference>
<dbReference type="GO" id="GO:0005548">
    <property type="term" value="F:phospholipid transporter activity"/>
    <property type="evidence" value="ECO:0007669"/>
    <property type="project" value="TreeGrafter"/>
</dbReference>
<evidence type="ECO:0000256" key="6">
    <source>
        <dbReference type="ARBA" id="ARBA00022989"/>
    </source>
</evidence>
<dbReference type="EMBL" id="FOZG01000002">
    <property type="protein sequence ID" value="SFS02763.1"/>
    <property type="molecule type" value="Genomic_DNA"/>
</dbReference>
<feature type="transmembrane region" description="Helical" evidence="8">
    <location>
        <begin position="59"/>
        <end position="83"/>
    </location>
</feature>
<keyword evidence="10" id="KW-1185">Reference proteome</keyword>